<evidence type="ECO:0000313" key="1">
    <source>
        <dbReference type="EMBL" id="PIP73245.1"/>
    </source>
</evidence>
<organism evidence="1 2">
    <name type="scientific">Candidatus Lloydbacteria bacterium CG22_combo_CG10-13_8_21_14_all_47_15</name>
    <dbReference type="NCBI Taxonomy" id="1974635"/>
    <lineage>
        <taxon>Bacteria</taxon>
        <taxon>Candidatus Lloydiibacteriota</taxon>
    </lineage>
</organism>
<gene>
    <name evidence="1" type="ORF">COW88_02525</name>
</gene>
<proteinExistence type="predicted"/>
<dbReference type="EMBL" id="PCTL01000026">
    <property type="protein sequence ID" value="PIP73245.1"/>
    <property type="molecule type" value="Genomic_DNA"/>
</dbReference>
<sequence length="91" mass="10808">MSLNLQKIKDLMAKSELSKERQIELSGLFSLADDAELAEVAALFEEHPEWIVTLYKNYQEKRRAVQTGDRELWRRIIQDEKKELEVMEKKE</sequence>
<evidence type="ECO:0000313" key="2">
    <source>
        <dbReference type="Proteomes" id="UP000230638"/>
    </source>
</evidence>
<dbReference type="Proteomes" id="UP000230638">
    <property type="component" value="Unassembled WGS sequence"/>
</dbReference>
<name>A0A2H0CTI8_9BACT</name>
<accession>A0A2H0CTI8</accession>
<comment type="caution">
    <text evidence="1">The sequence shown here is derived from an EMBL/GenBank/DDBJ whole genome shotgun (WGS) entry which is preliminary data.</text>
</comment>
<protein>
    <submittedName>
        <fullName evidence="1">Uncharacterized protein</fullName>
    </submittedName>
</protein>
<reference evidence="1 2" key="1">
    <citation type="submission" date="2017-09" db="EMBL/GenBank/DDBJ databases">
        <title>Depth-based differentiation of microbial function through sediment-hosted aquifers and enrichment of novel symbionts in the deep terrestrial subsurface.</title>
        <authorList>
            <person name="Probst A.J."/>
            <person name="Ladd B."/>
            <person name="Jarett J.K."/>
            <person name="Geller-Mcgrath D.E."/>
            <person name="Sieber C.M."/>
            <person name="Emerson J.B."/>
            <person name="Anantharaman K."/>
            <person name="Thomas B.C."/>
            <person name="Malmstrom R."/>
            <person name="Stieglmeier M."/>
            <person name="Klingl A."/>
            <person name="Woyke T."/>
            <person name="Ryan C.M."/>
            <person name="Banfield J.F."/>
        </authorList>
    </citation>
    <scope>NUCLEOTIDE SEQUENCE [LARGE SCALE GENOMIC DNA]</scope>
    <source>
        <strain evidence="1">CG22_combo_CG10-13_8_21_14_all_47_15</strain>
    </source>
</reference>
<dbReference type="AlphaFoldDB" id="A0A2H0CTI8"/>